<comment type="similarity">
    <text evidence="1">Belongs to the gonadal family.</text>
</comment>
<dbReference type="OrthoDB" id="21617at2759"/>
<dbReference type="PANTHER" id="PTHR13054:SF2">
    <property type="entry name" value="PROTEIN DGCR6"/>
    <property type="match status" value="1"/>
</dbReference>
<comment type="caution">
    <text evidence="2">The sequence shown here is derived from an EMBL/GenBank/DDBJ whole genome shotgun (WGS) entry which is preliminary data.</text>
</comment>
<sequence>MSVESLQCSGRISSNYSLVDVSNEIRPVSPTMATSDNQNETQSRLYFLNEQLQKMVKELPRKYQQRIPNELLCELAECLLDKTLYSIVKELTDIQHVTEKQMFQKRLEMINKHSVGIQKLLKSDLVEPGKTEMRLKLQAEHRKNLREFDKKIVTELDEKRREQQNTLHMAGVPGFDITDDASRIQVQIRLCDFIIRLSQIDKKSDEV</sequence>
<dbReference type="PANTHER" id="PTHR13054">
    <property type="entry name" value="DIGEORGE SYNDROME CRITICAL REGION 6 DGCR6 FAMILY MEMBER"/>
    <property type="match status" value="1"/>
</dbReference>
<name>A0A6G0Z130_APHCR</name>
<evidence type="ECO:0000256" key="1">
    <source>
        <dbReference type="ARBA" id="ARBA00005939"/>
    </source>
</evidence>
<dbReference type="Proteomes" id="UP000478052">
    <property type="component" value="Unassembled WGS sequence"/>
</dbReference>
<dbReference type="InterPro" id="IPR010849">
    <property type="entry name" value="Gonadal"/>
</dbReference>
<gene>
    <name evidence="2" type="ORF">FWK35_00005021</name>
</gene>
<proteinExistence type="inferred from homology"/>
<organism evidence="2 3">
    <name type="scientific">Aphis craccivora</name>
    <name type="common">Cowpea aphid</name>
    <dbReference type="NCBI Taxonomy" id="307492"/>
    <lineage>
        <taxon>Eukaryota</taxon>
        <taxon>Metazoa</taxon>
        <taxon>Ecdysozoa</taxon>
        <taxon>Arthropoda</taxon>
        <taxon>Hexapoda</taxon>
        <taxon>Insecta</taxon>
        <taxon>Pterygota</taxon>
        <taxon>Neoptera</taxon>
        <taxon>Paraneoptera</taxon>
        <taxon>Hemiptera</taxon>
        <taxon>Sternorrhyncha</taxon>
        <taxon>Aphidomorpha</taxon>
        <taxon>Aphidoidea</taxon>
        <taxon>Aphididae</taxon>
        <taxon>Aphidini</taxon>
        <taxon>Aphis</taxon>
        <taxon>Aphis</taxon>
    </lineage>
</organism>
<evidence type="ECO:0000313" key="2">
    <source>
        <dbReference type="EMBL" id="KAF0763866.1"/>
    </source>
</evidence>
<evidence type="ECO:0000313" key="3">
    <source>
        <dbReference type="Proteomes" id="UP000478052"/>
    </source>
</evidence>
<protein>
    <submittedName>
        <fullName evidence="2">Gonadal protein gdl</fullName>
    </submittedName>
</protein>
<dbReference type="Pfam" id="PF07324">
    <property type="entry name" value="DGCR6"/>
    <property type="match status" value="1"/>
</dbReference>
<keyword evidence="3" id="KW-1185">Reference proteome</keyword>
<reference evidence="2 3" key="1">
    <citation type="submission" date="2019-08" db="EMBL/GenBank/DDBJ databases">
        <title>Whole genome of Aphis craccivora.</title>
        <authorList>
            <person name="Voronova N.V."/>
            <person name="Shulinski R.S."/>
            <person name="Bandarenka Y.V."/>
            <person name="Zhorov D.G."/>
            <person name="Warner D."/>
        </authorList>
    </citation>
    <scope>NUCLEOTIDE SEQUENCE [LARGE SCALE GENOMIC DNA]</scope>
    <source>
        <strain evidence="2">180601</strain>
        <tissue evidence="2">Whole Body</tissue>
    </source>
</reference>
<accession>A0A6G0Z130</accession>
<dbReference type="AlphaFoldDB" id="A0A6G0Z130"/>
<dbReference type="EMBL" id="VUJU01001780">
    <property type="protein sequence ID" value="KAF0763866.1"/>
    <property type="molecule type" value="Genomic_DNA"/>
</dbReference>